<evidence type="ECO:0000256" key="3">
    <source>
        <dbReference type="ARBA" id="ARBA00022692"/>
    </source>
</evidence>
<feature type="transmembrane region" description="Helical" evidence="6">
    <location>
        <begin position="272"/>
        <end position="291"/>
    </location>
</feature>
<dbReference type="InterPro" id="IPR001851">
    <property type="entry name" value="ABC_transp_permease"/>
</dbReference>
<sequence>MNGIETFLAAAIVAGTPLLFATIGEILIERVGNLNLGVEGMMLMGAVMGFLVGLKTSSVFLAILGAIAAGAFGGLIFAFLTITLRANQVVTGLALASFGSGFSTLVGKQLVGQTAPAAVKSFFQPYAIPALSKLPFIGPILFKQDPFVYLGYIVAIIIGIFLYNTSKGLNLRAIGENPGSADAASINITLYKYIYILIGGSLCGLGGAYLSLVYIPNWQENVVAGRGWIAIALVIFSAWNPYKAVLGAILFGGLDIIGLRLQSAGIHVVSQYMVDMLPYIVTITVLLFVSMRKSKRNSPPMNLGIPYFREER</sequence>
<protein>
    <submittedName>
        <fullName evidence="7">ABC transporter permease</fullName>
    </submittedName>
</protein>
<feature type="transmembrane region" description="Helical" evidence="6">
    <location>
        <begin position="147"/>
        <end position="163"/>
    </location>
</feature>
<evidence type="ECO:0000313" key="7">
    <source>
        <dbReference type="EMBL" id="MFL0246122.1"/>
    </source>
</evidence>
<keyword evidence="8" id="KW-1185">Reference proteome</keyword>
<keyword evidence="5 6" id="KW-0472">Membrane</keyword>
<organism evidence="7 8">
    <name type="scientific">Candidatus Clostridium stratigraminis</name>
    <dbReference type="NCBI Taxonomy" id="3381661"/>
    <lineage>
        <taxon>Bacteria</taxon>
        <taxon>Bacillati</taxon>
        <taxon>Bacillota</taxon>
        <taxon>Clostridia</taxon>
        <taxon>Eubacteriales</taxon>
        <taxon>Clostridiaceae</taxon>
        <taxon>Clostridium</taxon>
    </lineage>
</organism>
<dbReference type="RefSeq" id="WP_406768576.1">
    <property type="nucleotide sequence ID" value="NZ_JBJHZZ010000001.1"/>
</dbReference>
<keyword evidence="3 6" id="KW-0812">Transmembrane</keyword>
<feature type="transmembrane region" description="Helical" evidence="6">
    <location>
        <begin position="227"/>
        <end position="252"/>
    </location>
</feature>
<dbReference type="EMBL" id="JBJHZZ010000001">
    <property type="protein sequence ID" value="MFL0246122.1"/>
    <property type="molecule type" value="Genomic_DNA"/>
</dbReference>
<comment type="caution">
    <text evidence="7">The sequence shown here is derived from an EMBL/GenBank/DDBJ whole genome shotgun (WGS) entry which is preliminary data.</text>
</comment>
<evidence type="ECO:0000256" key="6">
    <source>
        <dbReference type="SAM" id="Phobius"/>
    </source>
</evidence>
<comment type="subcellular location">
    <subcellularLocation>
        <location evidence="1">Cell membrane</location>
        <topology evidence="1">Multi-pass membrane protein</topology>
    </subcellularLocation>
</comment>
<evidence type="ECO:0000313" key="8">
    <source>
        <dbReference type="Proteomes" id="UP001623591"/>
    </source>
</evidence>
<dbReference type="Pfam" id="PF02653">
    <property type="entry name" value="BPD_transp_2"/>
    <property type="match status" value="1"/>
</dbReference>
<name>A0ABW8T1W0_9CLOT</name>
<dbReference type="PANTHER" id="PTHR43370">
    <property type="entry name" value="SUGAR ABC TRANSPORTER INTEGRAL MEMBRANE PROTEIN-RELATED"/>
    <property type="match status" value="1"/>
</dbReference>
<evidence type="ECO:0000256" key="1">
    <source>
        <dbReference type="ARBA" id="ARBA00004651"/>
    </source>
</evidence>
<feature type="transmembrane region" description="Helical" evidence="6">
    <location>
        <begin position="34"/>
        <end position="54"/>
    </location>
</feature>
<evidence type="ECO:0000256" key="2">
    <source>
        <dbReference type="ARBA" id="ARBA00022475"/>
    </source>
</evidence>
<evidence type="ECO:0000256" key="4">
    <source>
        <dbReference type="ARBA" id="ARBA00022989"/>
    </source>
</evidence>
<gene>
    <name evidence="7" type="ORF">ACJDUG_03905</name>
</gene>
<dbReference type="PANTHER" id="PTHR43370:SF2">
    <property type="entry name" value="ABC TRANSPORTER PERMEASE PROTEIN"/>
    <property type="match status" value="1"/>
</dbReference>
<keyword evidence="2" id="KW-1003">Cell membrane</keyword>
<dbReference type="CDD" id="cd06580">
    <property type="entry name" value="TM_PBP1_transp_TpRbsC_like"/>
    <property type="match status" value="1"/>
</dbReference>
<keyword evidence="4 6" id="KW-1133">Transmembrane helix</keyword>
<feature type="transmembrane region" description="Helical" evidence="6">
    <location>
        <begin position="60"/>
        <end position="82"/>
    </location>
</feature>
<dbReference type="Proteomes" id="UP001623591">
    <property type="component" value="Unassembled WGS sequence"/>
</dbReference>
<accession>A0ABW8T1W0</accession>
<reference evidence="7 8" key="1">
    <citation type="submission" date="2024-11" db="EMBL/GenBank/DDBJ databases">
        <authorList>
            <person name="Heng Y.C."/>
            <person name="Lim A.C.H."/>
            <person name="Lee J.K.Y."/>
            <person name="Kittelmann S."/>
        </authorList>
    </citation>
    <scope>NUCLEOTIDE SEQUENCE [LARGE SCALE GENOMIC DNA]</scope>
    <source>
        <strain evidence="7 8">WILCCON 0185</strain>
    </source>
</reference>
<evidence type="ECO:0000256" key="5">
    <source>
        <dbReference type="ARBA" id="ARBA00023136"/>
    </source>
</evidence>
<feature type="transmembrane region" description="Helical" evidence="6">
    <location>
        <begin position="6"/>
        <end position="27"/>
    </location>
</feature>
<feature type="transmembrane region" description="Helical" evidence="6">
    <location>
        <begin position="193"/>
        <end position="215"/>
    </location>
</feature>
<proteinExistence type="predicted"/>